<keyword evidence="1" id="KW-0808">Transferase</keyword>
<evidence type="ECO:0000256" key="3">
    <source>
        <dbReference type="ARBA" id="ARBA00023012"/>
    </source>
</evidence>
<dbReference type="Proteomes" id="UP000190367">
    <property type="component" value="Unassembled WGS sequence"/>
</dbReference>
<evidence type="ECO:0000256" key="6">
    <source>
        <dbReference type="SAM" id="Phobius"/>
    </source>
</evidence>
<keyword evidence="6" id="KW-0812">Transmembrane</keyword>
<dbReference type="InterPro" id="IPR036890">
    <property type="entry name" value="HATPase_C_sf"/>
</dbReference>
<dbReference type="Gene3D" id="1.25.40.10">
    <property type="entry name" value="Tetratricopeptide repeat domain"/>
    <property type="match status" value="1"/>
</dbReference>
<keyword evidence="6" id="KW-0472">Membrane</keyword>
<dbReference type="RefSeq" id="WP_159456265.1">
    <property type="nucleotide sequence ID" value="NZ_FUWZ01000009.1"/>
</dbReference>
<dbReference type="SMART" id="SM00387">
    <property type="entry name" value="HATPase_c"/>
    <property type="match status" value="1"/>
</dbReference>
<evidence type="ECO:0000313" key="9">
    <source>
        <dbReference type="EMBL" id="SKA47658.1"/>
    </source>
</evidence>
<dbReference type="PROSITE" id="PS50109">
    <property type="entry name" value="HIS_KIN"/>
    <property type="match status" value="1"/>
</dbReference>
<dbReference type="InterPro" id="IPR011712">
    <property type="entry name" value="Sig_transdc_His_kin_sub3_dim/P"/>
</dbReference>
<evidence type="ECO:0000256" key="5">
    <source>
        <dbReference type="SAM" id="Coils"/>
    </source>
</evidence>
<keyword evidence="7" id="KW-0732">Signal</keyword>
<dbReference type="GO" id="GO:0000155">
    <property type="term" value="F:phosphorelay sensor kinase activity"/>
    <property type="evidence" value="ECO:0007669"/>
    <property type="project" value="InterPro"/>
</dbReference>
<keyword evidence="4" id="KW-0802">TPR repeat</keyword>
<feature type="repeat" description="TPR" evidence="4">
    <location>
        <begin position="166"/>
        <end position="199"/>
    </location>
</feature>
<dbReference type="PANTHER" id="PTHR24421:SF59">
    <property type="entry name" value="OXYGEN SENSOR HISTIDINE KINASE NREB"/>
    <property type="match status" value="1"/>
</dbReference>
<dbReference type="Gene3D" id="3.30.565.10">
    <property type="entry name" value="Histidine kinase-like ATPase, C-terminal domain"/>
    <property type="match status" value="1"/>
</dbReference>
<dbReference type="Pfam" id="PF02518">
    <property type="entry name" value="HATPase_c"/>
    <property type="match status" value="1"/>
</dbReference>
<gene>
    <name evidence="9" type="ORF">SAMN04488128_10916</name>
</gene>
<dbReference type="PANTHER" id="PTHR24421">
    <property type="entry name" value="NITRATE/NITRITE SENSOR PROTEIN NARX-RELATED"/>
    <property type="match status" value="1"/>
</dbReference>
<dbReference type="GO" id="GO:0016020">
    <property type="term" value="C:membrane"/>
    <property type="evidence" value="ECO:0007669"/>
    <property type="project" value="InterPro"/>
</dbReference>
<keyword evidence="10" id="KW-1185">Reference proteome</keyword>
<keyword evidence="6" id="KW-1133">Transmembrane helix</keyword>
<evidence type="ECO:0000256" key="4">
    <source>
        <dbReference type="PROSITE-ProRule" id="PRU00339"/>
    </source>
</evidence>
<dbReference type="InterPro" id="IPR005467">
    <property type="entry name" value="His_kinase_dom"/>
</dbReference>
<reference evidence="10" key="1">
    <citation type="submission" date="2017-02" db="EMBL/GenBank/DDBJ databases">
        <authorList>
            <person name="Varghese N."/>
            <person name="Submissions S."/>
        </authorList>
    </citation>
    <scope>NUCLEOTIDE SEQUENCE [LARGE SCALE GENOMIC DNA]</scope>
    <source>
        <strain evidence="10">DSM 22224</strain>
    </source>
</reference>
<organism evidence="9 10">
    <name type="scientific">Chitinophaga eiseniae</name>
    <dbReference type="NCBI Taxonomy" id="634771"/>
    <lineage>
        <taxon>Bacteria</taxon>
        <taxon>Pseudomonadati</taxon>
        <taxon>Bacteroidota</taxon>
        <taxon>Chitinophagia</taxon>
        <taxon>Chitinophagales</taxon>
        <taxon>Chitinophagaceae</taxon>
        <taxon>Chitinophaga</taxon>
    </lineage>
</organism>
<accession>A0A1T4U539</accession>
<dbReference type="InterPro" id="IPR019734">
    <property type="entry name" value="TPR_rpt"/>
</dbReference>
<evidence type="ECO:0000259" key="8">
    <source>
        <dbReference type="PROSITE" id="PS50109"/>
    </source>
</evidence>
<dbReference type="SUPFAM" id="SSF55874">
    <property type="entry name" value="ATPase domain of HSP90 chaperone/DNA topoisomerase II/histidine kinase"/>
    <property type="match status" value="1"/>
</dbReference>
<dbReference type="EMBL" id="FUWZ01000009">
    <property type="protein sequence ID" value="SKA47658.1"/>
    <property type="molecule type" value="Genomic_DNA"/>
</dbReference>
<dbReference type="GO" id="GO:0046983">
    <property type="term" value="F:protein dimerization activity"/>
    <property type="evidence" value="ECO:0007669"/>
    <property type="project" value="InterPro"/>
</dbReference>
<dbReference type="InterPro" id="IPR003594">
    <property type="entry name" value="HATPase_dom"/>
</dbReference>
<feature type="coiled-coil region" evidence="5">
    <location>
        <begin position="447"/>
        <end position="474"/>
    </location>
</feature>
<feature type="coiled-coil region" evidence="5">
    <location>
        <begin position="362"/>
        <end position="398"/>
    </location>
</feature>
<dbReference type="STRING" id="634771.SAMN04488128_10916"/>
<dbReference type="PROSITE" id="PS50005">
    <property type="entry name" value="TPR"/>
    <property type="match status" value="1"/>
</dbReference>
<dbReference type="InterPro" id="IPR050482">
    <property type="entry name" value="Sensor_HK_TwoCompSys"/>
</dbReference>
<keyword evidence="5" id="KW-0175">Coiled coil</keyword>
<sequence>MRTTLFLLCCIFFTTVLKAQSPTDKRYLDSLESVFARARTDSEKIRAAVQISSYWVYTDTVKAMAVIDKVAPLAKGKPYYEGLLLSVRANASVFVDDFEKGQQRLMAAERIFERLDTPEAYGQRARLWYNYAFIEQRRGHDREFLRIILERCIPYGEKSQENGLLSQYYSAVGVAFMNEREYDKAIHYQQKAIDRYKEEGQKDDFIIWNYLRMATCYIYKKELPKAKQNLDIVSAMPESKEERSYTSLYYTTYAQYYGGMKQFAAALQAIDAGMKAAQHLNQGHRYSALLYQKYSLLKDLKRYREAKAILVTLSTDKTFIGHEKNQLTLKKEMAETMASLGDYKGAYEMMMAHKEQNDSVNNQVVRRQVEELEIQYRNAEHEKKIAVLELEKKEAAARARNQSLFSWLLSTVALILLILAAFSWLFYRNQKKLSVQEEVNHRQQVKEMQQQQQLVATEAMLEGAERERRRVARELHDGLGGLLSGIRIKLSGVSRSHEELDKIIHQVDNAVSEVRRIAHNMMPETLARFGVETALQELCDSLQTPQTTIHFEAFDIRKDMPVSAQLAIYRIVQEALSNALRYAEAKNIVVQCSQNGHTFFITVEDDGKGFDPRRPQRIGIGLSSMENRARYLNGKLELDSQPGAGTTIHVELDLETKSREINTLQEV</sequence>
<keyword evidence="3" id="KW-0902">Two-component regulatory system</keyword>
<dbReference type="InterPro" id="IPR011990">
    <property type="entry name" value="TPR-like_helical_dom_sf"/>
</dbReference>
<dbReference type="Pfam" id="PF07730">
    <property type="entry name" value="HisKA_3"/>
    <property type="match status" value="1"/>
</dbReference>
<dbReference type="SUPFAM" id="SSF48452">
    <property type="entry name" value="TPR-like"/>
    <property type="match status" value="1"/>
</dbReference>
<evidence type="ECO:0000256" key="2">
    <source>
        <dbReference type="ARBA" id="ARBA00022777"/>
    </source>
</evidence>
<dbReference type="OrthoDB" id="617348at2"/>
<feature type="signal peptide" evidence="7">
    <location>
        <begin position="1"/>
        <end position="19"/>
    </location>
</feature>
<evidence type="ECO:0000313" key="10">
    <source>
        <dbReference type="Proteomes" id="UP000190367"/>
    </source>
</evidence>
<name>A0A1T4U539_9BACT</name>
<evidence type="ECO:0000256" key="1">
    <source>
        <dbReference type="ARBA" id="ARBA00022679"/>
    </source>
</evidence>
<feature type="transmembrane region" description="Helical" evidence="6">
    <location>
        <begin position="404"/>
        <end position="427"/>
    </location>
</feature>
<dbReference type="Gene3D" id="1.20.5.1930">
    <property type="match status" value="1"/>
</dbReference>
<dbReference type="AlphaFoldDB" id="A0A1T4U539"/>
<protein>
    <submittedName>
        <fullName evidence="9">Signal transduction histidine kinase</fullName>
    </submittedName>
</protein>
<feature type="domain" description="Histidine kinase" evidence="8">
    <location>
        <begin position="470"/>
        <end position="656"/>
    </location>
</feature>
<dbReference type="CDD" id="cd16917">
    <property type="entry name" value="HATPase_UhpB-NarQ-NarX-like"/>
    <property type="match status" value="1"/>
</dbReference>
<evidence type="ECO:0000256" key="7">
    <source>
        <dbReference type="SAM" id="SignalP"/>
    </source>
</evidence>
<keyword evidence="2 9" id="KW-0418">Kinase</keyword>
<proteinExistence type="predicted"/>
<feature type="chain" id="PRO_5010516233" evidence="7">
    <location>
        <begin position="20"/>
        <end position="667"/>
    </location>
</feature>